<accession>A0ABQ7CUS3</accession>
<keyword evidence="2" id="KW-1185">Reference proteome</keyword>
<proteinExistence type="predicted"/>
<gene>
    <name evidence="1" type="ORF">DY000_02013284</name>
</gene>
<protein>
    <submittedName>
        <fullName evidence="1">Uncharacterized protein</fullName>
    </submittedName>
</protein>
<evidence type="ECO:0000313" key="1">
    <source>
        <dbReference type="EMBL" id="KAF3562940.1"/>
    </source>
</evidence>
<comment type="caution">
    <text evidence="1">The sequence shown here is derived from an EMBL/GenBank/DDBJ whole genome shotgun (WGS) entry which is preliminary data.</text>
</comment>
<organism evidence="1 2">
    <name type="scientific">Brassica cretica</name>
    <name type="common">Mustard</name>
    <dbReference type="NCBI Taxonomy" id="69181"/>
    <lineage>
        <taxon>Eukaryota</taxon>
        <taxon>Viridiplantae</taxon>
        <taxon>Streptophyta</taxon>
        <taxon>Embryophyta</taxon>
        <taxon>Tracheophyta</taxon>
        <taxon>Spermatophyta</taxon>
        <taxon>Magnoliopsida</taxon>
        <taxon>eudicotyledons</taxon>
        <taxon>Gunneridae</taxon>
        <taxon>Pentapetalae</taxon>
        <taxon>rosids</taxon>
        <taxon>malvids</taxon>
        <taxon>Brassicales</taxon>
        <taxon>Brassicaceae</taxon>
        <taxon>Brassiceae</taxon>
        <taxon>Brassica</taxon>
    </lineage>
</organism>
<dbReference type="Proteomes" id="UP000266723">
    <property type="component" value="Unassembled WGS sequence"/>
</dbReference>
<reference evidence="1 2" key="1">
    <citation type="journal article" date="2020" name="BMC Genomics">
        <title>Intraspecific diversification of the crop wild relative Brassica cretica Lam. using demographic model selection.</title>
        <authorList>
            <person name="Kioukis A."/>
            <person name="Michalopoulou V.A."/>
            <person name="Briers L."/>
            <person name="Pirintsos S."/>
            <person name="Studholme D.J."/>
            <person name="Pavlidis P."/>
            <person name="Sarris P.F."/>
        </authorList>
    </citation>
    <scope>NUCLEOTIDE SEQUENCE [LARGE SCALE GENOMIC DNA]</scope>
    <source>
        <strain evidence="2">cv. PFS-1207/04</strain>
    </source>
</reference>
<sequence>MYLLVVPDLGEKIPRFSMGEVKNNIIRMRNKRGNWERYLAKEGTAISRSVVTISLSFKSEIVKSRWI</sequence>
<name>A0ABQ7CUS3_BRACR</name>
<evidence type="ECO:0000313" key="2">
    <source>
        <dbReference type="Proteomes" id="UP000266723"/>
    </source>
</evidence>
<dbReference type="EMBL" id="QGKV02000759">
    <property type="protein sequence ID" value="KAF3562940.1"/>
    <property type="molecule type" value="Genomic_DNA"/>
</dbReference>